<dbReference type="PANTHER" id="PTHR13090">
    <property type="entry name" value="ARGININE-HYDROXYLASE NDUFAF5, MITOCHONDRIAL"/>
    <property type="match status" value="1"/>
</dbReference>
<dbReference type="SMR" id="A0A7I8WN04"/>
<accession>A0A7I8WN04</accession>
<feature type="domain" description="Methyltransferase type 11" evidence="6">
    <location>
        <begin position="83"/>
        <end position="174"/>
    </location>
</feature>
<evidence type="ECO:0000313" key="7">
    <source>
        <dbReference type="EMBL" id="CAD5213528.1"/>
    </source>
</evidence>
<protein>
    <recommendedName>
        <fullName evidence="3">Arginine-hydroxylase NDUFAF5, mitochondrial</fullName>
    </recommendedName>
    <alternativeName>
        <fullName evidence="4">NADH dehydrogenase [ubiquinone] 1 alpha subcomplex assembly factor 5</fullName>
    </alternativeName>
    <alternativeName>
        <fullName evidence="5">Putative methyltransferase NDUFAF5</fullName>
    </alternativeName>
</protein>
<dbReference type="InterPro" id="IPR050602">
    <property type="entry name" value="Malonyl-ACP_OMT"/>
</dbReference>
<reference evidence="7" key="1">
    <citation type="submission" date="2020-09" db="EMBL/GenBank/DDBJ databases">
        <authorList>
            <person name="Kikuchi T."/>
        </authorList>
    </citation>
    <scope>NUCLEOTIDE SEQUENCE</scope>
    <source>
        <strain evidence="7">Ka4C1</strain>
    </source>
</reference>
<keyword evidence="1" id="KW-0489">Methyltransferase</keyword>
<sequence length="334" mass="37427">MITRPQVVRIPCQAFWKPSTSSFSTSTVPSNTKVFDREVKRKQRNWAAKSKDFEAAQYLRKECGERIADRVFDLTKFNEVCIDLGCGAGFIAPHLIKENVGKMIQCDVSEEMVKISKGNEEFPVERLVADEELVPFENESADLILSSLSAHWINDLPGWFKRIHDVLKPDGALIGCLLAGDTLHEVRVALQLAEMERLGGIGSHISPFVQPQDIGGLMGRAGFGMITLDLDEIEIGYPNLFSILYDLQSMAESNASLRRSPLRRDILIAADAIYRAMFAKESPERLPCTFQVLSFIGWRPGPEMPKPAKRGSQNVSLKDLGKVIEEPEKFFKPE</sequence>
<dbReference type="CDD" id="cd02440">
    <property type="entry name" value="AdoMet_MTases"/>
    <property type="match status" value="1"/>
</dbReference>
<dbReference type="PANTHER" id="PTHR13090:SF1">
    <property type="entry name" value="ARGININE-HYDROXYLASE NDUFAF5, MITOCHONDRIAL"/>
    <property type="match status" value="1"/>
</dbReference>
<dbReference type="Proteomes" id="UP000659654">
    <property type="component" value="Unassembled WGS sequence"/>
</dbReference>
<proteinExistence type="predicted"/>
<evidence type="ECO:0000256" key="2">
    <source>
        <dbReference type="ARBA" id="ARBA00022679"/>
    </source>
</evidence>
<evidence type="ECO:0000256" key="3">
    <source>
        <dbReference type="ARBA" id="ARBA00040937"/>
    </source>
</evidence>
<keyword evidence="8" id="KW-1185">Reference proteome</keyword>
<dbReference type="EMBL" id="CAJFDI010000002">
    <property type="protein sequence ID" value="CAD5213528.1"/>
    <property type="molecule type" value="Genomic_DNA"/>
</dbReference>
<dbReference type="Gene3D" id="3.40.50.150">
    <property type="entry name" value="Vaccinia Virus protein VP39"/>
    <property type="match status" value="1"/>
</dbReference>
<evidence type="ECO:0000313" key="8">
    <source>
        <dbReference type="Proteomes" id="UP000659654"/>
    </source>
</evidence>
<dbReference type="GO" id="GO:0032981">
    <property type="term" value="P:mitochondrial respiratory chain complex I assembly"/>
    <property type="evidence" value="ECO:0007669"/>
    <property type="project" value="TreeGrafter"/>
</dbReference>
<organism evidence="7 8">
    <name type="scientific">Bursaphelenchus xylophilus</name>
    <name type="common">Pinewood nematode worm</name>
    <name type="synonym">Aphelenchoides xylophilus</name>
    <dbReference type="NCBI Taxonomy" id="6326"/>
    <lineage>
        <taxon>Eukaryota</taxon>
        <taxon>Metazoa</taxon>
        <taxon>Ecdysozoa</taxon>
        <taxon>Nematoda</taxon>
        <taxon>Chromadorea</taxon>
        <taxon>Rhabditida</taxon>
        <taxon>Tylenchina</taxon>
        <taxon>Tylenchomorpha</taxon>
        <taxon>Aphelenchoidea</taxon>
        <taxon>Aphelenchoididae</taxon>
        <taxon>Bursaphelenchus</taxon>
    </lineage>
</organism>
<dbReference type="InterPro" id="IPR013216">
    <property type="entry name" value="Methyltransf_11"/>
</dbReference>
<dbReference type="InterPro" id="IPR029063">
    <property type="entry name" value="SAM-dependent_MTases_sf"/>
</dbReference>
<name>A0A7I8WN04_BURXY</name>
<gene>
    <name evidence="7" type="ORF">BXYJ_LOCUS3075</name>
</gene>
<dbReference type="AlphaFoldDB" id="A0A7I8WN04"/>
<dbReference type="EMBL" id="CAJFCV020000002">
    <property type="protein sequence ID" value="CAG9092710.1"/>
    <property type="molecule type" value="Genomic_DNA"/>
</dbReference>
<evidence type="ECO:0000259" key="6">
    <source>
        <dbReference type="Pfam" id="PF08241"/>
    </source>
</evidence>
<dbReference type="OrthoDB" id="16816at2759"/>
<dbReference type="GO" id="GO:0005739">
    <property type="term" value="C:mitochondrion"/>
    <property type="evidence" value="ECO:0007669"/>
    <property type="project" value="TreeGrafter"/>
</dbReference>
<evidence type="ECO:0000256" key="5">
    <source>
        <dbReference type="ARBA" id="ARBA00042549"/>
    </source>
</evidence>
<evidence type="ECO:0000256" key="1">
    <source>
        <dbReference type="ARBA" id="ARBA00022603"/>
    </source>
</evidence>
<dbReference type="GO" id="GO:0008757">
    <property type="term" value="F:S-adenosylmethionine-dependent methyltransferase activity"/>
    <property type="evidence" value="ECO:0007669"/>
    <property type="project" value="InterPro"/>
</dbReference>
<keyword evidence="2" id="KW-0808">Transferase</keyword>
<dbReference type="Proteomes" id="UP000582659">
    <property type="component" value="Unassembled WGS sequence"/>
</dbReference>
<dbReference type="GO" id="GO:0032259">
    <property type="term" value="P:methylation"/>
    <property type="evidence" value="ECO:0007669"/>
    <property type="project" value="UniProtKB-KW"/>
</dbReference>
<comment type="caution">
    <text evidence="7">The sequence shown here is derived from an EMBL/GenBank/DDBJ whole genome shotgun (WGS) entry which is preliminary data.</text>
</comment>
<dbReference type="SUPFAM" id="SSF53335">
    <property type="entry name" value="S-adenosyl-L-methionine-dependent methyltransferases"/>
    <property type="match status" value="1"/>
</dbReference>
<evidence type="ECO:0000256" key="4">
    <source>
        <dbReference type="ARBA" id="ARBA00041833"/>
    </source>
</evidence>
<dbReference type="Pfam" id="PF08241">
    <property type="entry name" value="Methyltransf_11"/>
    <property type="match status" value="1"/>
</dbReference>